<gene>
    <name evidence="2" type="ORF">E4582_02580</name>
</gene>
<comment type="caution">
    <text evidence="2">The sequence shown here is derived from an EMBL/GenBank/DDBJ whole genome shotgun (WGS) entry which is preliminary data.</text>
</comment>
<dbReference type="PANTHER" id="PTHR31435">
    <property type="entry name" value="PROTEIN NATD1"/>
    <property type="match status" value="1"/>
</dbReference>
<sequence length="99" mass="10790">MTTPTGVRHDPQRGRFELDVDGETAHVEYRQEGDTMVVLHTIVPDALAGRGIAATLNAAALDHARDAGMKVDPQCEYTASYLRRHPGYADLVRGADRSS</sequence>
<dbReference type="PANTHER" id="PTHR31435:SF9">
    <property type="entry name" value="PROTEIN NATD1"/>
    <property type="match status" value="1"/>
</dbReference>
<dbReference type="Pfam" id="PF14542">
    <property type="entry name" value="Acetyltransf_CG"/>
    <property type="match status" value="1"/>
</dbReference>
<dbReference type="PROSITE" id="PS51729">
    <property type="entry name" value="GNAT_YJDJ"/>
    <property type="match status" value="1"/>
</dbReference>
<evidence type="ECO:0000259" key="1">
    <source>
        <dbReference type="PROSITE" id="PS51729"/>
    </source>
</evidence>
<dbReference type="Proteomes" id="UP000298681">
    <property type="component" value="Unassembled WGS sequence"/>
</dbReference>
<dbReference type="AlphaFoldDB" id="A0A4Z1R4C0"/>
<organism evidence="2 3">
    <name type="scientific">Luteimonas yindakuii</name>
    <dbReference type="NCBI Taxonomy" id="2565782"/>
    <lineage>
        <taxon>Bacteria</taxon>
        <taxon>Pseudomonadati</taxon>
        <taxon>Pseudomonadota</taxon>
        <taxon>Gammaproteobacteria</taxon>
        <taxon>Lysobacterales</taxon>
        <taxon>Lysobacteraceae</taxon>
        <taxon>Luteimonas</taxon>
    </lineage>
</organism>
<protein>
    <submittedName>
        <fullName evidence="2">N-acetyltransferase</fullName>
    </submittedName>
</protein>
<dbReference type="InterPro" id="IPR016181">
    <property type="entry name" value="Acyl_CoA_acyltransferase"/>
</dbReference>
<dbReference type="RefSeq" id="WP_134673151.1">
    <property type="nucleotide sequence ID" value="NZ_SPUH01000001.1"/>
</dbReference>
<dbReference type="EMBL" id="SPUH01000001">
    <property type="protein sequence ID" value="TKS53766.1"/>
    <property type="molecule type" value="Genomic_DNA"/>
</dbReference>
<dbReference type="SUPFAM" id="SSF55729">
    <property type="entry name" value="Acyl-CoA N-acyltransferases (Nat)"/>
    <property type="match status" value="1"/>
</dbReference>
<dbReference type="Gene3D" id="3.40.630.30">
    <property type="match status" value="1"/>
</dbReference>
<feature type="domain" description="N-acetyltransferase" evidence="1">
    <location>
        <begin position="8"/>
        <end position="93"/>
    </location>
</feature>
<dbReference type="InterPro" id="IPR045057">
    <property type="entry name" value="Gcn5-rel_NAT"/>
</dbReference>
<keyword evidence="2" id="KW-0808">Transferase</keyword>
<proteinExistence type="predicted"/>
<evidence type="ECO:0000313" key="2">
    <source>
        <dbReference type="EMBL" id="TKS53766.1"/>
    </source>
</evidence>
<evidence type="ECO:0000313" key="3">
    <source>
        <dbReference type="Proteomes" id="UP000298681"/>
    </source>
</evidence>
<dbReference type="InterPro" id="IPR031165">
    <property type="entry name" value="GNAT_YJDJ"/>
</dbReference>
<dbReference type="GO" id="GO:0016740">
    <property type="term" value="F:transferase activity"/>
    <property type="evidence" value="ECO:0007669"/>
    <property type="project" value="UniProtKB-KW"/>
</dbReference>
<reference evidence="2 3" key="1">
    <citation type="submission" date="2019-01" db="EMBL/GenBank/DDBJ databases">
        <authorList>
            <person name="Zhang S."/>
        </authorList>
    </citation>
    <scope>NUCLEOTIDE SEQUENCE [LARGE SCALE GENOMIC DNA]</scope>
    <source>
        <strain evidence="2 3">1626</strain>
    </source>
</reference>
<accession>A0A4Z1R4C0</accession>
<keyword evidence="3" id="KW-1185">Reference proteome</keyword>
<name>A0A4Z1R4C0_9GAMM</name>